<evidence type="ECO:0000313" key="1">
    <source>
        <dbReference type="EMBL" id="CAF1429878.1"/>
    </source>
</evidence>
<dbReference type="Proteomes" id="UP000663877">
    <property type="component" value="Unassembled WGS sequence"/>
</dbReference>
<gene>
    <name evidence="1" type="ORF">BJG266_LOCUS39275</name>
    <name evidence="2" type="ORF">QVE165_LOCUS56168</name>
</gene>
<evidence type="ECO:0000313" key="4">
    <source>
        <dbReference type="Proteomes" id="UP000663877"/>
    </source>
</evidence>
<reference evidence="1" key="1">
    <citation type="submission" date="2021-02" db="EMBL/GenBank/DDBJ databases">
        <authorList>
            <person name="Nowell W R."/>
        </authorList>
    </citation>
    <scope>NUCLEOTIDE SEQUENCE</scope>
</reference>
<proteinExistence type="predicted"/>
<dbReference type="Proteomes" id="UP000663832">
    <property type="component" value="Unassembled WGS sequence"/>
</dbReference>
<dbReference type="EMBL" id="CAJNOI010001653">
    <property type="protein sequence ID" value="CAF1429878.1"/>
    <property type="molecule type" value="Genomic_DNA"/>
</dbReference>
<dbReference type="AlphaFoldDB" id="A0A815N6L2"/>
<protein>
    <submittedName>
        <fullName evidence="1">Uncharacterized protein</fullName>
    </submittedName>
</protein>
<organism evidence="1 4">
    <name type="scientific">Adineta steineri</name>
    <dbReference type="NCBI Taxonomy" id="433720"/>
    <lineage>
        <taxon>Eukaryota</taxon>
        <taxon>Metazoa</taxon>
        <taxon>Spiralia</taxon>
        <taxon>Gnathifera</taxon>
        <taxon>Rotifera</taxon>
        <taxon>Eurotatoria</taxon>
        <taxon>Bdelloidea</taxon>
        <taxon>Adinetida</taxon>
        <taxon>Adinetidae</taxon>
        <taxon>Adineta</taxon>
    </lineage>
</organism>
<evidence type="ECO:0000313" key="3">
    <source>
        <dbReference type="Proteomes" id="UP000663832"/>
    </source>
</evidence>
<name>A0A815N6L2_9BILA</name>
<accession>A0A815N6L2</accession>
<evidence type="ECO:0000313" key="2">
    <source>
        <dbReference type="EMBL" id="CAF1623974.1"/>
    </source>
</evidence>
<comment type="caution">
    <text evidence="1">The sequence shown here is derived from an EMBL/GenBank/DDBJ whole genome shotgun (WGS) entry which is preliminary data.</text>
</comment>
<keyword evidence="3" id="KW-1185">Reference proteome</keyword>
<dbReference type="EMBL" id="CAJNOM010001982">
    <property type="protein sequence ID" value="CAF1623974.1"/>
    <property type="molecule type" value="Genomic_DNA"/>
</dbReference>
<sequence>MVRSQSLYLNINQYGGEKELKPEVELEIDQGAMYVGHSGRLFVFHIRDFCLPMSVEQFCKSRIAPRSSGGSLFDRPRLSIAGSYGGGATSANDVDEGCLKHFAYKIIYTIANRHASPAAAIWTMKYSFFTSFVE</sequence>